<dbReference type="OrthoDB" id="7025449at2"/>
<accession>A0A5R8MCY8</accession>
<keyword evidence="1" id="KW-0472">Membrane</keyword>
<feature type="transmembrane region" description="Helical" evidence="1">
    <location>
        <begin position="436"/>
        <end position="457"/>
    </location>
</feature>
<feature type="transmembrane region" description="Helical" evidence="1">
    <location>
        <begin position="322"/>
        <end position="344"/>
    </location>
</feature>
<feature type="transmembrane region" description="Helical" evidence="1">
    <location>
        <begin position="350"/>
        <end position="370"/>
    </location>
</feature>
<feature type="transmembrane region" description="Helical" evidence="1">
    <location>
        <begin position="401"/>
        <end position="424"/>
    </location>
</feature>
<organism evidence="2 3">
    <name type="scientific">Halomonas urmiana</name>
    <dbReference type="NCBI Taxonomy" id="490901"/>
    <lineage>
        <taxon>Bacteria</taxon>
        <taxon>Pseudomonadati</taxon>
        <taxon>Pseudomonadota</taxon>
        <taxon>Gammaproteobacteria</taxon>
        <taxon>Oceanospirillales</taxon>
        <taxon>Halomonadaceae</taxon>
        <taxon>Halomonas</taxon>
    </lineage>
</organism>
<dbReference type="Proteomes" id="UP000306973">
    <property type="component" value="Unassembled WGS sequence"/>
</dbReference>
<comment type="caution">
    <text evidence="2">The sequence shown here is derived from an EMBL/GenBank/DDBJ whole genome shotgun (WGS) entry which is preliminary data.</text>
</comment>
<evidence type="ECO:0000313" key="2">
    <source>
        <dbReference type="EMBL" id="TLF47448.1"/>
    </source>
</evidence>
<feature type="transmembrane region" description="Helical" evidence="1">
    <location>
        <begin position="174"/>
        <end position="195"/>
    </location>
</feature>
<dbReference type="AlphaFoldDB" id="A0A5R8MCY8"/>
<protein>
    <submittedName>
        <fullName evidence="2">Uncharacterized protein</fullName>
    </submittedName>
</protein>
<dbReference type="EMBL" id="VBUI01000026">
    <property type="protein sequence ID" value="TLF47448.1"/>
    <property type="molecule type" value="Genomic_DNA"/>
</dbReference>
<name>A0A5R8MCY8_9GAMM</name>
<evidence type="ECO:0000313" key="3">
    <source>
        <dbReference type="Proteomes" id="UP000306973"/>
    </source>
</evidence>
<feature type="transmembrane region" description="Helical" evidence="1">
    <location>
        <begin position="83"/>
        <end position="102"/>
    </location>
</feature>
<reference evidence="2 3" key="1">
    <citation type="journal article" date="2007" name="Int. J. Syst. Evol. Microbiol.">
        <title>Halomonas saccharevitans sp. nov., Halomonas arcis sp. nov. and Halomonas subterranea sp. nov., halophilic bacteria isolated from hypersaline environments of China.</title>
        <authorList>
            <person name="Xu X.W."/>
            <person name="Wu Y.H."/>
            <person name="Zhou Z."/>
            <person name="Wang C.S."/>
            <person name="Zhou Y.G."/>
            <person name="Zhang H.B."/>
            <person name="Wang Y."/>
            <person name="Wu M."/>
        </authorList>
    </citation>
    <scope>NUCLEOTIDE SEQUENCE [LARGE SCALE GENOMIC DNA]</scope>
    <source>
        <strain evidence="2 3">TBZ3</strain>
    </source>
</reference>
<feature type="transmembrane region" description="Helical" evidence="1">
    <location>
        <begin position="12"/>
        <end position="42"/>
    </location>
</feature>
<keyword evidence="3" id="KW-1185">Reference proteome</keyword>
<keyword evidence="1" id="KW-0812">Transmembrane</keyword>
<feature type="transmembrane region" description="Helical" evidence="1">
    <location>
        <begin position="377"/>
        <end position="395"/>
    </location>
</feature>
<sequence>MSRERLRASLLLVVTLATLADLVFVSLLAQWVAMVALGGYLLTLRGLSTMARTLLGAAIMLSLVALWQHTAPLALLREAAGRFAFFATFLVALGLLRLPAYRSRLVTRCGQAMLLQPPSRRYPILSLGSALFGIILNIGVLNLFAAMIEKSNTLAAAQGRQWVQQARQRRMMLALLRGFALAPLVSPMGIGMAVVLSSMEGLSWIELAPYALGAALVLFLVGWGVDRVTGPRLQQNRQREVPSLRPLARFVLLLFSLVALIFVLAWGLDLPLPTAVLLGAPLGAFLWLCWQCRRHGRAGVPAAAVALHRGFPKLVSPASNEIVVLGAAGFLGHLCVGLVDGASLAESVGFLSSLGAGTAVVAMLLVALLAQVGINPIVSVTLLVGILPTLGIDGLTPPVLAVSLLMGWTLALMSSPMTISMLILSRFTGISSLRIGYRWNGLFLCLAVPLLAVWFLLARF</sequence>
<feature type="transmembrane region" description="Helical" evidence="1">
    <location>
        <begin position="272"/>
        <end position="290"/>
    </location>
</feature>
<feature type="transmembrane region" description="Helical" evidence="1">
    <location>
        <begin position="246"/>
        <end position="266"/>
    </location>
</feature>
<feature type="transmembrane region" description="Helical" evidence="1">
    <location>
        <begin position="122"/>
        <end position="144"/>
    </location>
</feature>
<proteinExistence type="predicted"/>
<keyword evidence="1" id="KW-1133">Transmembrane helix</keyword>
<gene>
    <name evidence="2" type="ORF">FEI13_15305</name>
</gene>
<evidence type="ECO:0000256" key="1">
    <source>
        <dbReference type="SAM" id="Phobius"/>
    </source>
</evidence>
<dbReference type="RefSeq" id="WP_138182391.1">
    <property type="nucleotide sequence ID" value="NZ_VBUI01000026.1"/>
</dbReference>
<feature type="transmembrane region" description="Helical" evidence="1">
    <location>
        <begin position="207"/>
        <end position="225"/>
    </location>
</feature>
<feature type="transmembrane region" description="Helical" evidence="1">
    <location>
        <begin position="54"/>
        <end position="76"/>
    </location>
</feature>